<dbReference type="KEGG" id="sgn:SGRA_0100"/>
<dbReference type="EMBL" id="CP002831">
    <property type="protein sequence ID" value="AFC22845.1"/>
    <property type="molecule type" value="Genomic_DNA"/>
</dbReference>
<dbReference type="PANTHER" id="PTHR38733:SF1">
    <property type="entry name" value="TYPE IV METHYL-DIRECTED RESTRICTION ENZYME ECOKMCRBC"/>
    <property type="match status" value="1"/>
</dbReference>
<name>H6L4G6_SAPGL</name>
<organism evidence="1 2">
    <name type="scientific">Saprospira grandis (strain Lewin)</name>
    <dbReference type="NCBI Taxonomy" id="984262"/>
    <lineage>
        <taxon>Bacteria</taxon>
        <taxon>Pseudomonadati</taxon>
        <taxon>Bacteroidota</taxon>
        <taxon>Saprospiria</taxon>
        <taxon>Saprospirales</taxon>
        <taxon>Saprospiraceae</taxon>
        <taxon>Saprospira</taxon>
    </lineage>
</organism>
<reference evidence="1 2" key="1">
    <citation type="journal article" date="2012" name="Stand. Genomic Sci.">
        <title>Complete genome sequencing and analysis of Saprospira grandis str. Lewin, a predatory marine bacterium.</title>
        <authorList>
            <person name="Saw J.H."/>
            <person name="Yuryev A."/>
            <person name="Kanbe M."/>
            <person name="Hou S."/>
            <person name="Young A.G."/>
            <person name="Aizawa S."/>
            <person name="Alam M."/>
        </authorList>
    </citation>
    <scope>NUCLEOTIDE SEQUENCE [LARGE SCALE GENOMIC DNA]</scope>
    <source>
        <strain evidence="1 2">Lewin</strain>
    </source>
</reference>
<dbReference type="STRING" id="984262.SGRA_0100"/>
<evidence type="ECO:0000313" key="1">
    <source>
        <dbReference type="EMBL" id="AFC22845.1"/>
    </source>
</evidence>
<sequence length="398" mass="45943">MSSKKQIQIFEQDRLYLGTDLSADELQSLLQLGPPYVFPLHQGLRWGNFVGLVETEQLCLEILPKLEKAQAKNPKEHRQILQDLLAYSQAEELAHWQNWAKQASEKGPWLSHYRQNFLAELEKFWQGPQEYQGGRQGRRSKNWKGQIHFSKLQPPAKLWPYMRQASKRPSPFLQLLVWTLKELAAQGLSPKEKWQLENILAQLPAAPARPRRILWAAYAPTNPKAQLLFELARLLLSGLRPSAQKGPNWLWSFLLPMPQLFEQYLAASLSAICPKNWQLSFQAEKPFWKSRKLRADCCWEDAHGRRILIEFKWKLLEQGLPSEQDLRQIYSYQQEWEAEEGWLIYPAALGRAKMSAAPFASGKGRARLLEVPLVQNGQLNKQLGQSLLLLALQNGLKL</sequence>
<dbReference type="InterPro" id="IPR019292">
    <property type="entry name" value="McrC"/>
</dbReference>
<dbReference type="HOGENOM" id="CLU_048696_0_1_10"/>
<gene>
    <name evidence="1" type="ordered locus">SGRA_0100</name>
</gene>
<dbReference type="OrthoDB" id="307209at2"/>
<keyword evidence="2" id="KW-1185">Reference proteome</keyword>
<dbReference type="REBASE" id="45866">
    <property type="entry name" value="SgrLMcrBC3P"/>
</dbReference>
<proteinExistence type="predicted"/>
<accession>H6L4G6</accession>
<evidence type="ECO:0000313" key="2">
    <source>
        <dbReference type="Proteomes" id="UP000007519"/>
    </source>
</evidence>
<dbReference type="AlphaFoldDB" id="H6L4G6"/>
<dbReference type="Pfam" id="PF10117">
    <property type="entry name" value="McrBC"/>
    <property type="match status" value="1"/>
</dbReference>
<dbReference type="Proteomes" id="UP000007519">
    <property type="component" value="Chromosome"/>
</dbReference>
<dbReference type="PANTHER" id="PTHR38733">
    <property type="entry name" value="PROTEIN MCRC"/>
    <property type="match status" value="1"/>
</dbReference>
<protein>
    <submittedName>
        <fullName evidence="1">McrBC 5-methylcytosine restriction system component-like protein</fullName>
    </submittedName>
</protein>
<dbReference type="eggNOG" id="COG4268">
    <property type="taxonomic scope" value="Bacteria"/>
</dbReference>
<dbReference type="RefSeq" id="WP_014373097.1">
    <property type="nucleotide sequence ID" value="NC_016940.1"/>
</dbReference>